<dbReference type="HAMAP" id="MF_00151">
    <property type="entry name" value="PPAT_bact"/>
    <property type="match status" value="1"/>
</dbReference>
<comment type="subunit">
    <text evidence="9">Homohexamer.</text>
</comment>
<evidence type="ECO:0000259" key="10">
    <source>
        <dbReference type="Pfam" id="PF01467"/>
    </source>
</evidence>
<feature type="binding site" evidence="9">
    <location>
        <position position="21"/>
    </location>
    <ligand>
        <name>ATP</name>
        <dbReference type="ChEBI" id="CHEBI:30616"/>
    </ligand>
</feature>
<dbReference type="Gene3D" id="3.40.50.620">
    <property type="entry name" value="HUPs"/>
    <property type="match status" value="1"/>
</dbReference>
<evidence type="ECO:0000256" key="3">
    <source>
        <dbReference type="ARBA" id="ARBA00022695"/>
    </source>
</evidence>
<comment type="cofactor">
    <cofactor evidence="9">
        <name>Mg(2+)</name>
        <dbReference type="ChEBI" id="CHEBI:18420"/>
    </cofactor>
</comment>
<evidence type="ECO:0000256" key="8">
    <source>
        <dbReference type="ARBA" id="ARBA00029346"/>
    </source>
</evidence>
<evidence type="ECO:0000256" key="7">
    <source>
        <dbReference type="ARBA" id="ARBA00022993"/>
    </source>
</evidence>
<proteinExistence type="inferred from homology"/>
<dbReference type="EC" id="2.7.7.3" evidence="9"/>
<keyword evidence="7 9" id="KW-0173">Coenzyme A biosynthesis</keyword>
<dbReference type="RefSeq" id="WP_142809544.1">
    <property type="nucleotide sequence ID" value="NZ_CP036282.1"/>
</dbReference>
<dbReference type="GO" id="GO:0005524">
    <property type="term" value="F:ATP binding"/>
    <property type="evidence" value="ECO:0007669"/>
    <property type="project" value="UniProtKB-KW"/>
</dbReference>
<feature type="binding site" evidence="9">
    <location>
        <position position="102"/>
    </location>
    <ligand>
        <name>ATP</name>
        <dbReference type="ChEBI" id="CHEBI:30616"/>
    </ligand>
</feature>
<keyword evidence="5 9" id="KW-0067">ATP-binding</keyword>
<evidence type="ECO:0000256" key="4">
    <source>
        <dbReference type="ARBA" id="ARBA00022741"/>
    </source>
</evidence>
<accession>A0A515ELK2</accession>
<evidence type="ECO:0000313" key="12">
    <source>
        <dbReference type="Proteomes" id="UP000317365"/>
    </source>
</evidence>
<evidence type="ECO:0000256" key="6">
    <source>
        <dbReference type="ARBA" id="ARBA00022842"/>
    </source>
</evidence>
<feature type="binding site" evidence="9">
    <location>
        <position position="91"/>
    </location>
    <ligand>
        <name>substrate</name>
    </ligand>
</feature>
<dbReference type="PRINTS" id="PR01020">
    <property type="entry name" value="LPSBIOSNTHSS"/>
</dbReference>
<keyword evidence="3 9" id="KW-0548">Nucleotidyltransferase</keyword>
<keyword evidence="4 9" id="KW-0547">Nucleotide-binding</keyword>
<dbReference type="InterPro" id="IPR001980">
    <property type="entry name" value="PPAT"/>
</dbReference>
<feature type="binding site" evidence="9">
    <location>
        <position position="13"/>
    </location>
    <ligand>
        <name>substrate</name>
    </ligand>
</feature>
<feature type="site" description="Transition state stabilizer" evidence="9">
    <location>
        <position position="21"/>
    </location>
</feature>
<feature type="binding site" evidence="9">
    <location>
        <position position="45"/>
    </location>
    <ligand>
        <name>substrate</name>
    </ligand>
</feature>
<comment type="pathway">
    <text evidence="9">Cofactor biosynthesis; coenzyme A biosynthesis; CoA from (R)-pantothenate: step 4/5.</text>
</comment>
<protein>
    <recommendedName>
        <fullName evidence="9">Phosphopantetheine adenylyltransferase</fullName>
        <ecNumber evidence="9">2.7.7.3</ecNumber>
    </recommendedName>
    <alternativeName>
        <fullName evidence="9">Dephospho-CoA pyrophosphorylase</fullName>
    </alternativeName>
    <alternativeName>
        <fullName evidence="9">Pantetheine-phosphate adenylyltransferase</fullName>
        <shortName evidence="9">PPAT</shortName>
    </alternativeName>
</protein>
<keyword evidence="6 9" id="KW-0460">Magnesium</keyword>
<dbReference type="InterPro" id="IPR014729">
    <property type="entry name" value="Rossmann-like_a/b/a_fold"/>
</dbReference>
<feature type="binding site" evidence="9">
    <location>
        <position position="77"/>
    </location>
    <ligand>
        <name>substrate</name>
    </ligand>
</feature>
<dbReference type="CDD" id="cd02163">
    <property type="entry name" value="PPAT"/>
    <property type="match status" value="1"/>
</dbReference>
<dbReference type="InterPro" id="IPR004821">
    <property type="entry name" value="Cyt_trans-like"/>
</dbReference>
<evidence type="ECO:0000256" key="1">
    <source>
        <dbReference type="ARBA" id="ARBA00022490"/>
    </source>
</evidence>
<reference evidence="12" key="2">
    <citation type="journal article" date="2020" name="Int. J. Syst. Evol. Microbiol.">
        <title>Genomic insights into a novel species Rhodoferax aquaticus sp. nov., isolated from freshwater.</title>
        <authorList>
            <person name="Li T."/>
            <person name="Zhuo Y."/>
            <person name="Jin C.Z."/>
            <person name="Wu X."/>
            <person name="Ko S.R."/>
            <person name="Jin F.J."/>
            <person name="Ahn C.Y."/>
            <person name="Oh H.M."/>
            <person name="Lee H.G."/>
            <person name="Jin L."/>
        </authorList>
    </citation>
    <scope>NUCLEOTIDE SEQUENCE [LARGE SCALE GENOMIC DNA]</scope>
    <source>
        <strain evidence="12">Gr-4</strain>
    </source>
</reference>
<feature type="binding site" evidence="9">
    <location>
        <begin position="13"/>
        <end position="14"/>
    </location>
    <ligand>
        <name>ATP</name>
        <dbReference type="ChEBI" id="CHEBI:30616"/>
    </ligand>
</feature>
<name>A0A515ELK2_9BURK</name>
<sequence>MEQAHTVAVYPGTFDPLTVGHLDLIQRAAVLFGTVIVAVATAHHKKTLFSFDERIALVTQELAPFRNVRVHGFSGLVVEFASQHKASAMVRGIRSVTDYDYEAQLAGMNRTLCSAVDTVYLSADARYQAISSTLVREIAALGGNVGDFVTPSIHQALLQKFPKAPSQSTRSS</sequence>
<feature type="binding site" evidence="9">
    <location>
        <begin position="127"/>
        <end position="133"/>
    </location>
    <ligand>
        <name>ATP</name>
        <dbReference type="ChEBI" id="CHEBI:30616"/>
    </ligand>
</feature>
<keyword evidence="2 9" id="KW-0808">Transferase</keyword>
<evidence type="ECO:0000256" key="9">
    <source>
        <dbReference type="HAMAP-Rule" id="MF_00151"/>
    </source>
</evidence>
<dbReference type="GO" id="GO:0004595">
    <property type="term" value="F:pantetheine-phosphate adenylyltransferase activity"/>
    <property type="evidence" value="ECO:0007669"/>
    <property type="project" value="UniProtKB-UniRule"/>
</dbReference>
<evidence type="ECO:0000313" key="11">
    <source>
        <dbReference type="EMBL" id="QDL53550.1"/>
    </source>
</evidence>
<keyword evidence="1 9" id="KW-0963">Cytoplasm</keyword>
<dbReference type="PANTHER" id="PTHR21342:SF1">
    <property type="entry name" value="PHOSPHOPANTETHEINE ADENYLYLTRANSFERASE"/>
    <property type="match status" value="1"/>
</dbReference>
<keyword evidence="12" id="KW-1185">Reference proteome</keyword>
<comment type="subcellular location">
    <subcellularLocation>
        <location evidence="9">Cytoplasm</location>
    </subcellularLocation>
</comment>
<dbReference type="Proteomes" id="UP000317365">
    <property type="component" value="Chromosome"/>
</dbReference>
<dbReference type="KEGG" id="rhg:EXZ61_04800"/>
<dbReference type="PANTHER" id="PTHR21342">
    <property type="entry name" value="PHOSPHOPANTETHEINE ADENYLYLTRANSFERASE"/>
    <property type="match status" value="1"/>
</dbReference>
<comment type="function">
    <text evidence="9">Reversibly transfers an adenylyl group from ATP to 4'-phosphopantetheine, yielding dephospho-CoA (dPCoA) and pyrophosphate.</text>
</comment>
<feature type="binding site" evidence="9">
    <location>
        <begin position="92"/>
        <end position="94"/>
    </location>
    <ligand>
        <name>ATP</name>
        <dbReference type="ChEBI" id="CHEBI:30616"/>
    </ligand>
</feature>
<dbReference type="GO" id="GO:0015937">
    <property type="term" value="P:coenzyme A biosynthetic process"/>
    <property type="evidence" value="ECO:0007669"/>
    <property type="project" value="UniProtKB-UniRule"/>
</dbReference>
<gene>
    <name evidence="9" type="primary">coaD</name>
    <name evidence="11" type="ORF">EXZ61_04800</name>
</gene>
<dbReference type="NCBIfam" id="TIGR00125">
    <property type="entry name" value="cyt_tran_rel"/>
    <property type="match status" value="1"/>
</dbReference>
<dbReference type="EMBL" id="CP036282">
    <property type="protein sequence ID" value="QDL53550.1"/>
    <property type="molecule type" value="Genomic_DNA"/>
</dbReference>
<comment type="catalytic activity">
    <reaction evidence="8 9">
        <text>(R)-4'-phosphopantetheine + ATP + H(+) = 3'-dephospho-CoA + diphosphate</text>
        <dbReference type="Rhea" id="RHEA:19801"/>
        <dbReference type="ChEBI" id="CHEBI:15378"/>
        <dbReference type="ChEBI" id="CHEBI:30616"/>
        <dbReference type="ChEBI" id="CHEBI:33019"/>
        <dbReference type="ChEBI" id="CHEBI:57328"/>
        <dbReference type="ChEBI" id="CHEBI:61723"/>
        <dbReference type="EC" id="2.7.7.3"/>
    </reaction>
</comment>
<comment type="similarity">
    <text evidence="9">Belongs to the bacterial CoaD family.</text>
</comment>
<dbReference type="GO" id="GO:0005737">
    <property type="term" value="C:cytoplasm"/>
    <property type="evidence" value="ECO:0007669"/>
    <property type="project" value="UniProtKB-SubCell"/>
</dbReference>
<feature type="domain" description="Cytidyltransferase-like" evidence="10">
    <location>
        <begin position="9"/>
        <end position="137"/>
    </location>
</feature>
<reference evidence="12" key="1">
    <citation type="submission" date="2019-02" db="EMBL/GenBank/DDBJ databases">
        <title>Complete genome sequence of Rhodoferax sp. Gr-4.</title>
        <authorList>
            <person name="Jin L."/>
        </authorList>
    </citation>
    <scope>NUCLEOTIDE SEQUENCE [LARGE SCALE GENOMIC DNA]</scope>
    <source>
        <strain evidence="12">Gr-4</strain>
    </source>
</reference>
<dbReference type="Pfam" id="PF01467">
    <property type="entry name" value="CTP_transf_like"/>
    <property type="match status" value="1"/>
</dbReference>
<dbReference type="AlphaFoldDB" id="A0A515ELK2"/>
<dbReference type="NCBIfam" id="TIGR01510">
    <property type="entry name" value="coaD_prev_kdtB"/>
    <property type="match status" value="1"/>
</dbReference>
<dbReference type="SUPFAM" id="SSF52374">
    <property type="entry name" value="Nucleotidylyl transferase"/>
    <property type="match status" value="1"/>
</dbReference>
<evidence type="ECO:0000256" key="5">
    <source>
        <dbReference type="ARBA" id="ARBA00022840"/>
    </source>
</evidence>
<organism evidence="11 12">
    <name type="scientific">Rhodoferax aquaticus</name>
    <dbReference type="NCBI Taxonomy" id="2527691"/>
    <lineage>
        <taxon>Bacteria</taxon>
        <taxon>Pseudomonadati</taxon>
        <taxon>Pseudomonadota</taxon>
        <taxon>Betaproteobacteria</taxon>
        <taxon>Burkholderiales</taxon>
        <taxon>Comamonadaceae</taxon>
        <taxon>Rhodoferax</taxon>
    </lineage>
</organism>
<evidence type="ECO:0000256" key="2">
    <source>
        <dbReference type="ARBA" id="ARBA00022679"/>
    </source>
</evidence>
<dbReference type="UniPathway" id="UPA00241">
    <property type="reaction ID" value="UER00355"/>
</dbReference>